<keyword evidence="2" id="KW-1185">Reference proteome</keyword>
<evidence type="ECO:0000313" key="2">
    <source>
        <dbReference type="Proteomes" id="UP001439008"/>
    </source>
</evidence>
<evidence type="ECO:0008006" key="3">
    <source>
        <dbReference type="Google" id="ProtNLM"/>
    </source>
</evidence>
<proteinExistence type="predicted"/>
<dbReference type="Proteomes" id="UP001439008">
    <property type="component" value="Unassembled WGS sequence"/>
</dbReference>
<gene>
    <name evidence="1" type="ORF">MHBO_002637</name>
</gene>
<evidence type="ECO:0000313" key="1">
    <source>
        <dbReference type="EMBL" id="MES1921037.1"/>
    </source>
</evidence>
<comment type="caution">
    <text evidence="1">The sequence shown here is derived from an EMBL/GenBank/DDBJ whole genome shotgun (WGS) entry which is preliminary data.</text>
</comment>
<name>A0ABV2ANY2_9EUKA</name>
<sequence length="119" mass="14209">MAYRYILFYNAPWDTDSLALRDRLSSLFLKYNVPIYSINVDFMPDLDKLTKRVNVIPFFVFSKQGHMLFYTKFKDPDIIEEYVMKFVTAPDRADFFPPVIEEPPFHIARHIQNLRNLPL</sequence>
<dbReference type="InterPro" id="IPR036249">
    <property type="entry name" value="Thioredoxin-like_sf"/>
</dbReference>
<dbReference type="SUPFAM" id="SSF52833">
    <property type="entry name" value="Thioredoxin-like"/>
    <property type="match status" value="1"/>
</dbReference>
<organism evidence="1 2">
    <name type="scientific">Bonamia ostreae</name>
    <dbReference type="NCBI Taxonomy" id="126728"/>
    <lineage>
        <taxon>Eukaryota</taxon>
        <taxon>Sar</taxon>
        <taxon>Rhizaria</taxon>
        <taxon>Endomyxa</taxon>
        <taxon>Ascetosporea</taxon>
        <taxon>Haplosporida</taxon>
        <taxon>Bonamia</taxon>
    </lineage>
</organism>
<dbReference type="EMBL" id="JBDODL010001043">
    <property type="protein sequence ID" value="MES1921037.1"/>
    <property type="molecule type" value="Genomic_DNA"/>
</dbReference>
<accession>A0ABV2ANY2</accession>
<reference evidence="1 2" key="1">
    <citation type="journal article" date="2024" name="BMC Biol.">
        <title>Comparative genomics of Ascetosporea gives new insight into the evolutionary basis for animal parasitism in Rhizaria.</title>
        <authorList>
            <person name="Hiltunen Thoren M."/>
            <person name="Onut-Brannstrom I."/>
            <person name="Alfjorden A."/>
            <person name="Peckova H."/>
            <person name="Swords F."/>
            <person name="Hooper C."/>
            <person name="Holzer A.S."/>
            <person name="Bass D."/>
            <person name="Burki F."/>
        </authorList>
    </citation>
    <scope>NUCLEOTIDE SEQUENCE [LARGE SCALE GENOMIC DNA]</scope>
    <source>
        <strain evidence="1">20-A016</strain>
    </source>
</reference>
<protein>
    <recommendedName>
        <fullName evidence="3">Thioredoxin domain-containing protein</fullName>
    </recommendedName>
</protein>